<evidence type="ECO:0000313" key="2">
    <source>
        <dbReference type="Proteomes" id="UP000297245"/>
    </source>
</evidence>
<organism evidence="1 2">
    <name type="scientific">Dendrothele bispora (strain CBS 962.96)</name>
    <dbReference type="NCBI Taxonomy" id="1314807"/>
    <lineage>
        <taxon>Eukaryota</taxon>
        <taxon>Fungi</taxon>
        <taxon>Dikarya</taxon>
        <taxon>Basidiomycota</taxon>
        <taxon>Agaricomycotina</taxon>
        <taxon>Agaricomycetes</taxon>
        <taxon>Agaricomycetidae</taxon>
        <taxon>Agaricales</taxon>
        <taxon>Agaricales incertae sedis</taxon>
        <taxon>Dendrothele</taxon>
    </lineage>
</organism>
<dbReference type="Proteomes" id="UP000297245">
    <property type="component" value="Unassembled WGS sequence"/>
</dbReference>
<protein>
    <submittedName>
        <fullName evidence="1">Uncharacterized protein</fullName>
    </submittedName>
</protein>
<sequence length="470" mass="54204">MPFSDLSDDILLEIAFFIQECRYTWFIFAALDSRCRAAALSAWLQLAIGRKFIIIGDHHPSTVKALREPTKELMHAIRKIHVSSNDLLIGKANKSKFGLNHLKKLIIGSTMLDTLYFSETHPNEEEEEFIYWTTGPREFPLITILNFLASLQPHLGVQRNQIRVLKLWDISHFEDCSDISLVGLAGLEILHIYWQRRLTTKTGQPSVAVCEVLVKMIKAARYTLQSLMIDSSGDNEALRKFDIRMLAGDEGDVGAWKKLRKLRLTIDVDSGSQMSDLVETMEVIADMFPNLEKLGLITNVWAYDEMVKIRYTPDILKPLSRLTSLHCLKLALDFECDSNDELDEDPSQTWYNRCLHRRYAVTQAIADVCPLTRCYWKHQFENSEADVEEYNFIPYKVYTDHWYRFFIENESGAGKPDDSDSSRRQTGIRVVKTKKSWWMEPHRKFDMGGDLPCEVVGSTEEEYMTSDSDT</sequence>
<dbReference type="AlphaFoldDB" id="A0A4S8KU22"/>
<keyword evidence="2" id="KW-1185">Reference proteome</keyword>
<dbReference type="OrthoDB" id="3025297at2759"/>
<reference evidence="1 2" key="1">
    <citation type="journal article" date="2019" name="Nat. Ecol. Evol.">
        <title>Megaphylogeny resolves global patterns of mushroom evolution.</title>
        <authorList>
            <person name="Varga T."/>
            <person name="Krizsan K."/>
            <person name="Foldi C."/>
            <person name="Dima B."/>
            <person name="Sanchez-Garcia M."/>
            <person name="Sanchez-Ramirez S."/>
            <person name="Szollosi G.J."/>
            <person name="Szarkandi J.G."/>
            <person name="Papp V."/>
            <person name="Albert L."/>
            <person name="Andreopoulos W."/>
            <person name="Angelini C."/>
            <person name="Antonin V."/>
            <person name="Barry K.W."/>
            <person name="Bougher N.L."/>
            <person name="Buchanan P."/>
            <person name="Buyck B."/>
            <person name="Bense V."/>
            <person name="Catcheside P."/>
            <person name="Chovatia M."/>
            <person name="Cooper J."/>
            <person name="Damon W."/>
            <person name="Desjardin D."/>
            <person name="Finy P."/>
            <person name="Geml J."/>
            <person name="Haridas S."/>
            <person name="Hughes K."/>
            <person name="Justo A."/>
            <person name="Karasinski D."/>
            <person name="Kautmanova I."/>
            <person name="Kiss B."/>
            <person name="Kocsube S."/>
            <person name="Kotiranta H."/>
            <person name="LaButti K.M."/>
            <person name="Lechner B.E."/>
            <person name="Liimatainen K."/>
            <person name="Lipzen A."/>
            <person name="Lukacs Z."/>
            <person name="Mihaltcheva S."/>
            <person name="Morgado L.N."/>
            <person name="Niskanen T."/>
            <person name="Noordeloos M.E."/>
            <person name="Ohm R.A."/>
            <person name="Ortiz-Santana B."/>
            <person name="Ovrebo C."/>
            <person name="Racz N."/>
            <person name="Riley R."/>
            <person name="Savchenko A."/>
            <person name="Shiryaev A."/>
            <person name="Soop K."/>
            <person name="Spirin V."/>
            <person name="Szebenyi C."/>
            <person name="Tomsovsky M."/>
            <person name="Tulloss R.E."/>
            <person name="Uehling J."/>
            <person name="Grigoriev I.V."/>
            <person name="Vagvolgyi C."/>
            <person name="Papp T."/>
            <person name="Martin F.M."/>
            <person name="Miettinen O."/>
            <person name="Hibbett D.S."/>
            <person name="Nagy L.G."/>
        </authorList>
    </citation>
    <scope>NUCLEOTIDE SEQUENCE [LARGE SCALE GENOMIC DNA]</scope>
    <source>
        <strain evidence="1 2">CBS 962.96</strain>
    </source>
</reference>
<proteinExistence type="predicted"/>
<accession>A0A4S8KU22</accession>
<dbReference type="EMBL" id="ML180035">
    <property type="protein sequence ID" value="THU79367.1"/>
    <property type="molecule type" value="Genomic_DNA"/>
</dbReference>
<name>A0A4S8KU22_DENBC</name>
<evidence type="ECO:0000313" key="1">
    <source>
        <dbReference type="EMBL" id="THU79367.1"/>
    </source>
</evidence>
<gene>
    <name evidence="1" type="ORF">K435DRAFT_845489</name>
</gene>